<reference evidence="2 3" key="1">
    <citation type="submission" date="2016-04" db="EMBL/GenBank/DDBJ databases">
        <title>Draft genome of Fonsecaea erecta CBS 125763.</title>
        <authorList>
            <person name="Weiss V.A."/>
            <person name="Vicente V.A."/>
            <person name="Raittz R.T."/>
            <person name="Moreno L.F."/>
            <person name="De Souza E.M."/>
            <person name="Pedrosa F.O."/>
            <person name="Steffens M.B."/>
            <person name="Faoro H."/>
            <person name="Tadra-Sfeir M.Z."/>
            <person name="Najafzadeh M.J."/>
            <person name="Felipe M.S."/>
            <person name="Teixeira M."/>
            <person name="Sun J."/>
            <person name="Xi L."/>
            <person name="Gomes R."/>
            <person name="De Azevedo C.M."/>
            <person name="Salgado C.G."/>
            <person name="Da Silva M.B."/>
            <person name="Nascimento M.F."/>
            <person name="Queiroz-Telles F."/>
            <person name="Attili D.S."/>
            <person name="Gorbushina A."/>
        </authorList>
    </citation>
    <scope>NUCLEOTIDE SEQUENCE [LARGE SCALE GENOMIC DNA]</scope>
    <source>
        <strain evidence="2 3">CBS 125763</strain>
    </source>
</reference>
<dbReference type="OrthoDB" id="2093409at2759"/>
<evidence type="ECO:0000256" key="1">
    <source>
        <dbReference type="SAM" id="Phobius"/>
    </source>
</evidence>
<dbReference type="RefSeq" id="XP_018690474.1">
    <property type="nucleotide sequence ID" value="XM_018840727.1"/>
</dbReference>
<organism evidence="2 3">
    <name type="scientific">Fonsecaea erecta</name>
    <dbReference type="NCBI Taxonomy" id="1367422"/>
    <lineage>
        <taxon>Eukaryota</taxon>
        <taxon>Fungi</taxon>
        <taxon>Dikarya</taxon>
        <taxon>Ascomycota</taxon>
        <taxon>Pezizomycotina</taxon>
        <taxon>Eurotiomycetes</taxon>
        <taxon>Chaetothyriomycetidae</taxon>
        <taxon>Chaetothyriales</taxon>
        <taxon>Herpotrichiellaceae</taxon>
        <taxon>Fonsecaea</taxon>
    </lineage>
</organism>
<evidence type="ECO:0000313" key="2">
    <source>
        <dbReference type="EMBL" id="OAP57107.1"/>
    </source>
</evidence>
<dbReference type="PANTHER" id="PTHR38488">
    <property type="entry name" value="OXIDOREDUCTASE 9.5 KDA SUBUNIT, PUTATIVE (AFU_ORTHOLOGUE AFUA_5G08980)-RELATED"/>
    <property type="match status" value="1"/>
</dbReference>
<dbReference type="GeneID" id="30013388"/>
<dbReference type="InterPro" id="IPR039961">
    <property type="entry name" value="Nuo9.5"/>
</dbReference>
<dbReference type="EMBL" id="LVYI01000008">
    <property type="protein sequence ID" value="OAP57107.1"/>
    <property type="molecule type" value="Genomic_DNA"/>
</dbReference>
<sequence>MSGAPARFWGQPIRYLRWAAHEKPAIFWSCVMGGLGPATFVFIPPMRRYFGDQDPPRIPLTYPGTYANPRDLYPLLDYICDKILKGDYAGFGRCTRKTGKQTLNMGISGGLGTPGLEISDALHAFSLR</sequence>
<keyword evidence="1" id="KW-0812">Transmembrane</keyword>
<gene>
    <name evidence="2" type="ORF">AYL99_09220</name>
</gene>
<dbReference type="AlphaFoldDB" id="A0A178ZBF0"/>
<feature type="transmembrane region" description="Helical" evidence="1">
    <location>
        <begin position="25"/>
        <end position="43"/>
    </location>
</feature>
<keyword evidence="3" id="KW-1185">Reference proteome</keyword>
<name>A0A178ZBF0_9EURO</name>
<comment type="caution">
    <text evidence="2">The sequence shown here is derived from an EMBL/GenBank/DDBJ whole genome shotgun (WGS) entry which is preliminary data.</text>
</comment>
<evidence type="ECO:0000313" key="3">
    <source>
        <dbReference type="Proteomes" id="UP000078343"/>
    </source>
</evidence>
<accession>A0A178ZBF0</accession>
<dbReference type="PANTHER" id="PTHR38488:SF1">
    <property type="entry name" value="OXIDOREDUCTASE 9.5 KDA SUBUNIT, PUTATIVE (AFU_ORTHOLOGUE AFUA_5G08980)-RELATED"/>
    <property type="match status" value="1"/>
</dbReference>
<proteinExistence type="predicted"/>
<protein>
    <submittedName>
        <fullName evidence="2">NADH dehydrogenase</fullName>
    </submittedName>
</protein>
<keyword evidence="1" id="KW-1133">Transmembrane helix</keyword>
<dbReference type="Proteomes" id="UP000078343">
    <property type="component" value="Unassembled WGS sequence"/>
</dbReference>
<dbReference type="CDD" id="cd22903">
    <property type="entry name" value="NI9M"/>
    <property type="match status" value="1"/>
</dbReference>
<dbReference type="STRING" id="1367422.A0A178ZBF0"/>
<keyword evidence="1" id="KW-0472">Membrane</keyword>